<name>A0A7W3QMY2_ACTNM</name>
<reference evidence="2 3" key="1">
    <citation type="submission" date="2020-08" db="EMBL/GenBank/DDBJ databases">
        <title>Genomic Encyclopedia of Type Strains, Phase IV (KMG-IV): sequencing the most valuable type-strain genomes for metagenomic binning, comparative biology and taxonomic classification.</title>
        <authorList>
            <person name="Goeker M."/>
        </authorList>
    </citation>
    <scope>NUCLEOTIDE SEQUENCE [LARGE SCALE GENOMIC DNA]</scope>
    <source>
        <strain evidence="2 3">DSM 44197</strain>
    </source>
</reference>
<dbReference type="InterPro" id="IPR009057">
    <property type="entry name" value="Homeodomain-like_sf"/>
</dbReference>
<gene>
    <name evidence="2" type="ORF">HNR61_004685</name>
</gene>
<organism evidence="2 3">
    <name type="scientific">Actinomadura namibiensis</name>
    <dbReference type="NCBI Taxonomy" id="182080"/>
    <lineage>
        <taxon>Bacteria</taxon>
        <taxon>Bacillati</taxon>
        <taxon>Actinomycetota</taxon>
        <taxon>Actinomycetes</taxon>
        <taxon>Streptosporangiales</taxon>
        <taxon>Thermomonosporaceae</taxon>
        <taxon>Actinomadura</taxon>
    </lineage>
</organism>
<evidence type="ECO:0000313" key="3">
    <source>
        <dbReference type="Proteomes" id="UP000572680"/>
    </source>
</evidence>
<dbReference type="Gene3D" id="1.10.357.10">
    <property type="entry name" value="Tetracycline Repressor, domain 2"/>
    <property type="match status" value="1"/>
</dbReference>
<proteinExistence type="predicted"/>
<dbReference type="SUPFAM" id="SSF46689">
    <property type="entry name" value="Homeodomain-like"/>
    <property type="match status" value="1"/>
</dbReference>
<protein>
    <submittedName>
        <fullName evidence="2">AcrR family transcriptional regulator</fullName>
    </submittedName>
</protein>
<evidence type="ECO:0000259" key="1">
    <source>
        <dbReference type="Pfam" id="PF21935"/>
    </source>
</evidence>
<accession>A0A7W3QMY2</accession>
<comment type="caution">
    <text evidence="2">The sequence shown here is derived from an EMBL/GenBank/DDBJ whole genome shotgun (WGS) entry which is preliminary data.</text>
</comment>
<feature type="domain" description="CprB tetracyclin repressor-like C-terminal" evidence="1">
    <location>
        <begin position="44"/>
        <end position="154"/>
    </location>
</feature>
<evidence type="ECO:0000313" key="2">
    <source>
        <dbReference type="EMBL" id="MBA8953035.1"/>
    </source>
</evidence>
<dbReference type="Pfam" id="PF21935">
    <property type="entry name" value="TetR_C_45"/>
    <property type="match status" value="1"/>
</dbReference>
<dbReference type="InterPro" id="IPR036271">
    <property type="entry name" value="Tet_transcr_reg_TetR-rel_C_sf"/>
</dbReference>
<dbReference type="Proteomes" id="UP000572680">
    <property type="component" value="Unassembled WGS sequence"/>
</dbReference>
<dbReference type="InterPro" id="IPR054126">
    <property type="entry name" value="CprB_TetR_C"/>
</dbReference>
<sequence length="176" mass="19952">MSKGAVYFHFSSKEDLALAVINEQRFLWPDLVNELRGLHPRAMNLLLALTSQVADVFLDNVLVRASLRLAFETCDKMSPWVPSLLVDWADIIDRLLSEAQEAGDVLPEVDTRYAAEFIVGSFAGCQRISEIETGRADLRWRVAMMWHHLLPTMVTEECLADMEPVLRNMGQRAYTA</sequence>
<dbReference type="SUPFAM" id="SSF48498">
    <property type="entry name" value="Tetracyclin repressor-like, C-terminal domain"/>
    <property type="match status" value="1"/>
</dbReference>
<dbReference type="EMBL" id="JACJIA010000006">
    <property type="protein sequence ID" value="MBA8953035.1"/>
    <property type="molecule type" value="Genomic_DNA"/>
</dbReference>
<keyword evidence="3" id="KW-1185">Reference proteome</keyword>
<dbReference type="AlphaFoldDB" id="A0A7W3QMY2"/>